<dbReference type="Proteomes" id="UP001209553">
    <property type="component" value="Unassembled WGS sequence"/>
</dbReference>
<evidence type="ECO:0000256" key="1">
    <source>
        <dbReference type="ARBA" id="ARBA00022737"/>
    </source>
</evidence>
<dbReference type="InterPro" id="IPR019734">
    <property type="entry name" value="TPR_rpt"/>
</dbReference>
<dbReference type="Pfam" id="PF13174">
    <property type="entry name" value="TPR_6"/>
    <property type="match status" value="1"/>
</dbReference>
<name>A0ABT2QND5_9STAP</name>
<evidence type="ECO:0000313" key="4">
    <source>
        <dbReference type="EMBL" id="MCU5745487.1"/>
    </source>
</evidence>
<proteinExistence type="predicted"/>
<dbReference type="SMART" id="SM00028">
    <property type="entry name" value="TPR"/>
    <property type="match status" value="5"/>
</dbReference>
<comment type="caution">
    <text evidence="4">The sequence shown here is derived from an EMBL/GenBank/DDBJ whole genome shotgun (WGS) entry which is preliminary data.</text>
</comment>
<keyword evidence="1" id="KW-0677">Repeat</keyword>
<dbReference type="EMBL" id="JAOPKZ010000003">
    <property type="protein sequence ID" value="MCU5745487.1"/>
    <property type="molecule type" value="Genomic_DNA"/>
</dbReference>
<organism evidence="4 5">
    <name type="scientific">Staphylococcus marylandisciuri</name>
    <dbReference type="NCBI Taxonomy" id="2981529"/>
    <lineage>
        <taxon>Bacteria</taxon>
        <taxon>Bacillati</taxon>
        <taxon>Bacillota</taxon>
        <taxon>Bacilli</taxon>
        <taxon>Bacillales</taxon>
        <taxon>Staphylococcaceae</taxon>
        <taxon>Staphylococcus</taxon>
    </lineage>
</organism>
<dbReference type="PANTHER" id="PTHR45586">
    <property type="entry name" value="TPR REPEAT-CONTAINING PROTEIN PA4667"/>
    <property type="match status" value="1"/>
</dbReference>
<accession>A0ABT2QND5</accession>
<dbReference type="InterPro" id="IPR011990">
    <property type="entry name" value="TPR-like_helical_dom_sf"/>
</dbReference>
<dbReference type="PROSITE" id="PS50005">
    <property type="entry name" value="TPR"/>
    <property type="match status" value="1"/>
</dbReference>
<evidence type="ECO:0000313" key="5">
    <source>
        <dbReference type="Proteomes" id="UP001209553"/>
    </source>
</evidence>
<evidence type="ECO:0000256" key="2">
    <source>
        <dbReference type="ARBA" id="ARBA00022803"/>
    </source>
</evidence>
<protein>
    <submittedName>
        <fullName evidence="4">Tetratricopeptide repeat protein</fullName>
    </submittedName>
</protein>
<feature type="repeat" description="TPR" evidence="3">
    <location>
        <begin position="96"/>
        <end position="129"/>
    </location>
</feature>
<evidence type="ECO:0000256" key="3">
    <source>
        <dbReference type="PROSITE-ProRule" id="PRU00339"/>
    </source>
</evidence>
<keyword evidence="5" id="KW-1185">Reference proteome</keyword>
<sequence>MQEIYKLIDDINMQKLDNLDSRVDNVLNTSNDDALFILGETLYNFGLTPQGLEVFRTLYHKYPDESEVLIYFIEGLMAEDETDEALEYLSEVELSVERLMLEADLYQQLNMLEVAIDKLTEAIDIEPNDPIIHFALAELLYYDGQYLRATSEYETVLETGEYEVNHVNLFSRLAVCALQSGNYTDAIAMFDEMNEEEMDSEDYFKKAIAYEKNDLVQEATKLVRTLLSKDPDFMQGYLYLQHLYNTEKNYPDAIEIGNEGLRLSQFYKELMVSTGVLELEHGDQNDGVQHLIQALEVDPAYHEPVLILSDFYRNEEDYDSIIQLLSYVDEEDLDPVFEWHLAVAYSHEERDKEAQHFYDLAYPTLQTQSAFLSDYYFYLIEIGQVDKAKPLLDKLVELDPANPTWHEEAERIQ</sequence>
<keyword evidence="2 3" id="KW-0802">TPR repeat</keyword>
<dbReference type="Gene3D" id="1.25.40.10">
    <property type="entry name" value="Tetratricopeptide repeat domain"/>
    <property type="match status" value="3"/>
</dbReference>
<reference evidence="4 5" key="1">
    <citation type="journal article" date="2023" name="Int. J. Syst. Evol. Microbiol.">
        <title>Streptococcus sciuri sp. nov., Staphylococcus marylandisciuri sp. nov. and Staphylococcus americanisciuri sp. nov., isolated from faeces of eastern grey squirrel (Sciurus carolinensis).</title>
        <authorList>
            <person name="Volokhov D.V."/>
            <person name="Zagorodnyaya T.A."/>
            <person name="Furtak V.A."/>
            <person name="Nattanmai G."/>
            <person name="Randall L."/>
            <person name="Jose S."/>
            <person name="Gao Y."/>
            <person name="Eisenberg T."/>
            <person name="Delmonte P."/>
            <person name="Blom J."/>
            <person name="Mitchell K.K."/>
        </authorList>
    </citation>
    <scope>NUCLEOTIDE SEQUENCE [LARGE SCALE GENOMIC DNA]</scope>
    <source>
        <strain evidence="4 5">SQ8-PEA</strain>
    </source>
</reference>
<dbReference type="InterPro" id="IPR051012">
    <property type="entry name" value="CellSynth/LPSAsmb/PSIAsmb"/>
</dbReference>
<gene>
    <name evidence="4" type="ORF">N9R04_01960</name>
</gene>
<dbReference type="SUPFAM" id="SSF48452">
    <property type="entry name" value="TPR-like"/>
    <property type="match status" value="2"/>
</dbReference>
<dbReference type="Pfam" id="PF13432">
    <property type="entry name" value="TPR_16"/>
    <property type="match status" value="1"/>
</dbReference>
<dbReference type="RefSeq" id="WP_262854607.1">
    <property type="nucleotide sequence ID" value="NZ_JAOPKZ010000003.1"/>
</dbReference>
<dbReference type="PANTHER" id="PTHR45586:SF15">
    <property type="entry name" value="TPR REPEAT-CONTAINING PROTEIN YPIA"/>
    <property type="match status" value="1"/>
</dbReference>